<sequence>MATGPKDWAAALKLFRDGTERPVLLDREQAQRISEEHPDYVADLVSEADRVADLCFRFPGYPEVSLSRPIDWNYEPITGQLLPTRPSDRINFRTLPGKMGLMWRLHRLQHLPWLAQAWLFTNDDRYCAAAFEQLDSWIDQNPPGHGIAWSGAMETGLRAIAITIAMQGLRDAPQLTPERFRRVVDVLSESARRCWEDRSRFSSANNHLIGEMAGLAVVAIMFPELRESRKWERSAIEVLSNEAGKQVLADGAAAEQSICYQLYTVELLHLVTALLIGRDGSAPVPLVEALGRSCSFLAALAGKGDPAPRYGDDDEGFALRLGVQPARTVHDHLGIVATSGRCAAQIDAGRDSLDAQWFRALAQSGSTSNRLLSSAEPDFARAPSFVAPHGGLVVLRNENRRITMDVGPLGYLSTAAHGHADALAVTLSEAGEDLIGDPGTGSYYGHPGWRTVVRGTRAHSTVCVDGQDQSVVAGPYLWLQHAGVEILGIDLEAGVVDARHDGYARLRDTVIHRRWLIAPPNERSQLIIDLITGKGSHSCEQNWPLHPSLDVVPVSDGHIASCRGSEALRFHYAATQPLTVSAVRGDEESNRGWWSDPAEGRTPAWWLSANCLSELPVVMVALISSDEGDINESLSVKSLKSQIVVQWVDGERSRNAVVDIDKPASVLLG</sequence>
<name>A0ABT3CDG9_9MYCO</name>
<dbReference type="PANTHER" id="PTHR39210:SF1">
    <property type="entry name" value="HEPARIN-SULFATE LYASE"/>
    <property type="match status" value="1"/>
</dbReference>
<dbReference type="Pfam" id="PF16889">
    <property type="entry name" value="Hepar_II_III_N"/>
    <property type="match status" value="1"/>
</dbReference>
<gene>
    <name evidence="7" type="ORF">H7J73_15880</name>
</gene>
<reference evidence="7 8" key="1">
    <citation type="journal article" date="2022" name="BMC Genomics">
        <title>Comparative genome analysis of mycobacteria focusing on tRNA and non-coding RNA.</title>
        <authorList>
            <person name="Behra P.R.K."/>
            <person name="Pettersson B.M.F."/>
            <person name="Ramesh M."/>
            <person name="Das S."/>
            <person name="Dasgupta S."/>
            <person name="Kirsebom L.A."/>
        </authorList>
    </citation>
    <scope>NUCLEOTIDE SEQUENCE [LARGE SCALE GENOMIC DNA]</scope>
    <source>
        <strain evidence="7 8">DSM 44078</strain>
    </source>
</reference>
<dbReference type="Proteomes" id="UP001526201">
    <property type="component" value="Unassembled WGS sequence"/>
</dbReference>
<feature type="domain" description="Heparinase II/III-like C-terminal" evidence="5">
    <location>
        <begin position="382"/>
        <end position="598"/>
    </location>
</feature>
<dbReference type="Gene3D" id="2.70.98.70">
    <property type="match status" value="1"/>
</dbReference>
<dbReference type="InterPro" id="IPR008929">
    <property type="entry name" value="Chondroitin_lyas"/>
</dbReference>
<keyword evidence="2" id="KW-0732">Signal</keyword>
<protein>
    <submittedName>
        <fullName evidence="7">Alginate lyase family protein</fullName>
    </submittedName>
</protein>
<comment type="subcellular location">
    <subcellularLocation>
        <location evidence="1">Periplasm</location>
    </subcellularLocation>
</comment>
<comment type="caution">
    <text evidence="7">The sequence shown here is derived from an EMBL/GenBank/DDBJ whole genome shotgun (WGS) entry which is preliminary data.</text>
</comment>
<dbReference type="PANTHER" id="PTHR39210">
    <property type="entry name" value="HEPARIN-SULFATE LYASE"/>
    <property type="match status" value="1"/>
</dbReference>
<proteinExistence type="predicted"/>
<organism evidence="7 8">
    <name type="scientific">Mycolicibacterium komossense</name>
    <dbReference type="NCBI Taxonomy" id="1779"/>
    <lineage>
        <taxon>Bacteria</taxon>
        <taxon>Bacillati</taxon>
        <taxon>Actinomycetota</taxon>
        <taxon>Actinomycetes</taxon>
        <taxon>Mycobacteriales</taxon>
        <taxon>Mycobacteriaceae</taxon>
        <taxon>Mycolicibacterium</taxon>
    </lineage>
</organism>
<dbReference type="GO" id="GO:0016829">
    <property type="term" value="F:lyase activity"/>
    <property type="evidence" value="ECO:0007669"/>
    <property type="project" value="UniProtKB-KW"/>
</dbReference>
<evidence type="ECO:0000313" key="7">
    <source>
        <dbReference type="EMBL" id="MCV7227512.1"/>
    </source>
</evidence>
<evidence type="ECO:0000256" key="1">
    <source>
        <dbReference type="ARBA" id="ARBA00004418"/>
    </source>
</evidence>
<dbReference type="InterPro" id="IPR031680">
    <property type="entry name" value="Hepar_II_III_N"/>
</dbReference>
<keyword evidence="4 7" id="KW-0456">Lyase</keyword>
<dbReference type="Gene3D" id="1.50.10.100">
    <property type="entry name" value="Chondroitin AC/alginate lyase"/>
    <property type="match status" value="1"/>
</dbReference>
<keyword evidence="8" id="KW-1185">Reference proteome</keyword>
<evidence type="ECO:0000256" key="2">
    <source>
        <dbReference type="ARBA" id="ARBA00022729"/>
    </source>
</evidence>
<feature type="domain" description="Heparin-sulfate lyase N-terminal" evidence="6">
    <location>
        <begin position="59"/>
        <end position="287"/>
    </location>
</feature>
<keyword evidence="3" id="KW-0574">Periplasm</keyword>
<evidence type="ECO:0000313" key="8">
    <source>
        <dbReference type="Proteomes" id="UP001526201"/>
    </source>
</evidence>
<evidence type="ECO:0000259" key="5">
    <source>
        <dbReference type="Pfam" id="PF07940"/>
    </source>
</evidence>
<dbReference type="RefSeq" id="WP_264068441.1">
    <property type="nucleotide sequence ID" value="NZ_JACKTY010000029.1"/>
</dbReference>
<evidence type="ECO:0000256" key="3">
    <source>
        <dbReference type="ARBA" id="ARBA00022764"/>
    </source>
</evidence>
<accession>A0ABT3CDG9</accession>
<dbReference type="EMBL" id="JACKTY010000029">
    <property type="protein sequence ID" value="MCV7227512.1"/>
    <property type="molecule type" value="Genomic_DNA"/>
</dbReference>
<dbReference type="SUPFAM" id="SSF48230">
    <property type="entry name" value="Chondroitin AC/alginate lyase"/>
    <property type="match status" value="1"/>
</dbReference>
<evidence type="ECO:0000256" key="4">
    <source>
        <dbReference type="ARBA" id="ARBA00023239"/>
    </source>
</evidence>
<dbReference type="Pfam" id="PF07940">
    <property type="entry name" value="Hepar_II_III_C"/>
    <property type="match status" value="1"/>
</dbReference>
<dbReference type="InterPro" id="IPR012480">
    <property type="entry name" value="Hepar_II_III_C"/>
</dbReference>
<evidence type="ECO:0000259" key="6">
    <source>
        <dbReference type="Pfam" id="PF16889"/>
    </source>
</evidence>